<name>A0ABP4WIA0_9MICO</name>
<dbReference type="Proteomes" id="UP001501475">
    <property type="component" value="Unassembled WGS sequence"/>
</dbReference>
<evidence type="ECO:0000313" key="3">
    <source>
        <dbReference type="Proteomes" id="UP001501475"/>
    </source>
</evidence>
<sequence length="223" mass="22512">MKRFLAGMATMLVLVVVFGFVAASRLGSVGSTTPHAAPMGPGVSPSEPPTDLSPDETWLGDVDLTSSALVTPDGPLRDVHATGTNVRVTKAGLRVGAVTLVATLPFAVAAEQVGHDVRLYDAGGGLAAVARTATVLGQDLTIRATGKVSAEGGDLVIVPQTIDIGMPGVINDALSGVVRELVTVRQSVQGLPPGLRLTAVTVGPNGFRATLKGTDVTIAGSSS</sequence>
<accession>A0ABP4WIA0</accession>
<organism evidence="2 3">
    <name type="scientific">Nostocoides vanveenii</name>
    <dbReference type="NCBI Taxonomy" id="330835"/>
    <lineage>
        <taxon>Bacteria</taxon>
        <taxon>Bacillati</taxon>
        <taxon>Actinomycetota</taxon>
        <taxon>Actinomycetes</taxon>
        <taxon>Micrococcales</taxon>
        <taxon>Intrasporangiaceae</taxon>
        <taxon>Nostocoides</taxon>
    </lineage>
</organism>
<keyword evidence="3" id="KW-1185">Reference proteome</keyword>
<evidence type="ECO:0000313" key="2">
    <source>
        <dbReference type="EMBL" id="GAA1753095.1"/>
    </source>
</evidence>
<feature type="region of interest" description="Disordered" evidence="1">
    <location>
        <begin position="32"/>
        <end position="53"/>
    </location>
</feature>
<dbReference type="EMBL" id="BAAAPN010000029">
    <property type="protein sequence ID" value="GAA1753095.1"/>
    <property type="molecule type" value="Genomic_DNA"/>
</dbReference>
<proteinExistence type="predicted"/>
<dbReference type="Pfam" id="PF11209">
    <property type="entry name" value="LmeA"/>
    <property type="match status" value="1"/>
</dbReference>
<comment type="caution">
    <text evidence="2">The sequence shown here is derived from an EMBL/GenBank/DDBJ whole genome shotgun (WGS) entry which is preliminary data.</text>
</comment>
<evidence type="ECO:0000256" key="1">
    <source>
        <dbReference type="SAM" id="MobiDB-lite"/>
    </source>
</evidence>
<dbReference type="InterPro" id="IPR021373">
    <property type="entry name" value="DUF2993"/>
</dbReference>
<evidence type="ECO:0008006" key="4">
    <source>
        <dbReference type="Google" id="ProtNLM"/>
    </source>
</evidence>
<gene>
    <name evidence="2" type="ORF">GCM10009810_11340</name>
</gene>
<protein>
    <recommendedName>
        <fullName evidence="4">DUF2993 domain-containing protein</fullName>
    </recommendedName>
</protein>
<reference evidence="3" key="1">
    <citation type="journal article" date="2019" name="Int. J. Syst. Evol. Microbiol.">
        <title>The Global Catalogue of Microorganisms (GCM) 10K type strain sequencing project: providing services to taxonomists for standard genome sequencing and annotation.</title>
        <authorList>
            <consortium name="The Broad Institute Genomics Platform"/>
            <consortium name="The Broad Institute Genome Sequencing Center for Infectious Disease"/>
            <person name="Wu L."/>
            <person name="Ma J."/>
        </authorList>
    </citation>
    <scope>NUCLEOTIDE SEQUENCE [LARGE SCALE GENOMIC DNA]</scope>
    <source>
        <strain evidence="3">JCM 15591</strain>
    </source>
</reference>
<dbReference type="RefSeq" id="WP_344063346.1">
    <property type="nucleotide sequence ID" value="NZ_BAAAPN010000029.1"/>
</dbReference>